<dbReference type="GO" id="GO:0016747">
    <property type="term" value="F:acyltransferase activity, transferring groups other than amino-acyl groups"/>
    <property type="evidence" value="ECO:0007669"/>
    <property type="project" value="InterPro"/>
</dbReference>
<keyword evidence="3" id="KW-1185">Reference proteome</keyword>
<dbReference type="AlphaFoldDB" id="A0A4Z0GNU7"/>
<evidence type="ECO:0000259" key="1">
    <source>
        <dbReference type="PROSITE" id="PS51186"/>
    </source>
</evidence>
<dbReference type="Proteomes" id="UP000298347">
    <property type="component" value="Unassembled WGS sequence"/>
</dbReference>
<evidence type="ECO:0000313" key="3">
    <source>
        <dbReference type="Proteomes" id="UP000298347"/>
    </source>
</evidence>
<dbReference type="CDD" id="cd04301">
    <property type="entry name" value="NAT_SF"/>
    <property type="match status" value="1"/>
</dbReference>
<name>A0A4Z0GNU7_9BACL</name>
<sequence>MFQLTEPSIELEKSYKDYINEWEATGEEIVPTAAKRDGKSFVELIKEWEAQKTDQVYERGWVPASLYFLIDENKKIYGALQIRHELNQSLLNMGGHIGYGIRPSERRKGLATQMLSLSFERVKKLGIEKVLVTCDKNNIGSAKTIIKNGGVLENEVEGEDRITQRYWIKID</sequence>
<comment type="caution">
    <text evidence="2">The sequence shown here is derived from an EMBL/GenBank/DDBJ whole genome shotgun (WGS) entry which is preliminary data.</text>
</comment>
<dbReference type="OrthoDB" id="9797989at2"/>
<organism evidence="2 3">
    <name type="scientific">Sporolactobacillus shoreae</name>
    <dbReference type="NCBI Taxonomy" id="1465501"/>
    <lineage>
        <taxon>Bacteria</taxon>
        <taxon>Bacillati</taxon>
        <taxon>Bacillota</taxon>
        <taxon>Bacilli</taxon>
        <taxon>Bacillales</taxon>
        <taxon>Sporolactobacillaceae</taxon>
        <taxon>Sporolactobacillus</taxon>
    </lineage>
</organism>
<keyword evidence="2" id="KW-0808">Transferase</keyword>
<dbReference type="Pfam" id="PF13302">
    <property type="entry name" value="Acetyltransf_3"/>
    <property type="match status" value="1"/>
</dbReference>
<dbReference type="PANTHER" id="PTHR39173:SF1">
    <property type="entry name" value="ACETYLTRANSFERASE"/>
    <property type="match status" value="1"/>
</dbReference>
<dbReference type="SUPFAM" id="SSF55729">
    <property type="entry name" value="Acyl-CoA N-acyltransferases (Nat)"/>
    <property type="match status" value="1"/>
</dbReference>
<dbReference type="EMBL" id="SRJD01000012">
    <property type="protein sequence ID" value="TGA97648.1"/>
    <property type="molecule type" value="Genomic_DNA"/>
</dbReference>
<accession>A0A4Z0GNU7</accession>
<evidence type="ECO:0000313" key="2">
    <source>
        <dbReference type="EMBL" id="TGA97648.1"/>
    </source>
</evidence>
<dbReference type="PANTHER" id="PTHR39173">
    <property type="entry name" value="ACETYLTRANSFERASE"/>
    <property type="match status" value="1"/>
</dbReference>
<dbReference type="InterPro" id="IPR016181">
    <property type="entry name" value="Acyl_CoA_acyltransferase"/>
</dbReference>
<dbReference type="PROSITE" id="PS51186">
    <property type="entry name" value="GNAT"/>
    <property type="match status" value="1"/>
</dbReference>
<dbReference type="RefSeq" id="WP_135348858.1">
    <property type="nucleotide sequence ID" value="NZ_SRJD01000012.1"/>
</dbReference>
<feature type="domain" description="N-acetyltransferase" evidence="1">
    <location>
        <begin position="28"/>
        <end position="171"/>
    </location>
</feature>
<gene>
    <name evidence="2" type="ORF">E4665_11090</name>
</gene>
<proteinExistence type="predicted"/>
<dbReference type="InterPro" id="IPR000182">
    <property type="entry name" value="GNAT_dom"/>
</dbReference>
<reference evidence="2 3" key="1">
    <citation type="journal article" date="2015" name="Int. J. Syst. Evol. Microbiol.">
        <title>Sporolactobacillus shoreae sp. nov. and Sporolactobacillus spathodeae sp. nov., two spore-forming lactic acid bacteria isolated from tree barks in Thailand.</title>
        <authorList>
            <person name="Thamacharoensuk T."/>
            <person name="Kitahara M."/>
            <person name="Ohkuma M."/>
            <person name="Thongchul N."/>
            <person name="Tanasupawat S."/>
        </authorList>
    </citation>
    <scope>NUCLEOTIDE SEQUENCE [LARGE SCALE GENOMIC DNA]</scope>
    <source>
        <strain evidence="2 3">BK92</strain>
    </source>
</reference>
<protein>
    <submittedName>
        <fullName evidence="2">GNAT family N-acetyltransferase</fullName>
    </submittedName>
</protein>
<dbReference type="Gene3D" id="3.40.630.30">
    <property type="match status" value="1"/>
</dbReference>